<evidence type="ECO:0000313" key="3">
    <source>
        <dbReference type="Proteomes" id="UP000824229"/>
    </source>
</evidence>
<feature type="transmembrane region" description="Helical" evidence="1">
    <location>
        <begin position="57"/>
        <end position="83"/>
    </location>
</feature>
<organism evidence="2 3">
    <name type="scientific">Candidatus Cellulosilyticum pullistercoris</name>
    <dbReference type="NCBI Taxonomy" id="2838521"/>
    <lineage>
        <taxon>Bacteria</taxon>
        <taxon>Bacillati</taxon>
        <taxon>Bacillota</taxon>
        <taxon>Clostridia</taxon>
        <taxon>Lachnospirales</taxon>
        <taxon>Cellulosilyticaceae</taxon>
        <taxon>Cellulosilyticum</taxon>
    </lineage>
</organism>
<reference evidence="2" key="2">
    <citation type="submission" date="2021-04" db="EMBL/GenBank/DDBJ databases">
        <authorList>
            <person name="Gilroy R."/>
        </authorList>
    </citation>
    <scope>NUCLEOTIDE SEQUENCE</scope>
    <source>
        <strain evidence="2">B5-657</strain>
    </source>
</reference>
<feature type="transmembrane region" description="Helical" evidence="1">
    <location>
        <begin position="328"/>
        <end position="346"/>
    </location>
</feature>
<evidence type="ECO:0000256" key="1">
    <source>
        <dbReference type="SAM" id="Phobius"/>
    </source>
</evidence>
<dbReference type="EMBL" id="JAHLFQ010000197">
    <property type="protein sequence ID" value="MBU3804767.1"/>
    <property type="molecule type" value="Genomic_DNA"/>
</dbReference>
<evidence type="ECO:0000313" key="2">
    <source>
        <dbReference type="EMBL" id="MBU3804767.1"/>
    </source>
</evidence>
<reference evidence="2" key="1">
    <citation type="journal article" date="2021" name="PeerJ">
        <title>Extensive microbial diversity within the chicken gut microbiome revealed by metagenomics and culture.</title>
        <authorList>
            <person name="Gilroy R."/>
            <person name="Ravi A."/>
            <person name="Getino M."/>
            <person name="Pursley I."/>
            <person name="Horton D.L."/>
            <person name="Alikhan N.F."/>
            <person name="Baker D."/>
            <person name="Gharbi K."/>
            <person name="Hall N."/>
            <person name="Watson M."/>
            <person name="Adriaenssens E.M."/>
            <person name="Foster-Nyarko E."/>
            <person name="Jarju S."/>
            <person name="Secka A."/>
            <person name="Antonio M."/>
            <person name="Oren A."/>
            <person name="Chaudhuri R.R."/>
            <person name="La Ragione R."/>
            <person name="Hildebrand F."/>
            <person name="Pallen M.J."/>
        </authorList>
    </citation>
    <scope>NUCLEOTIDE SEQUENCE</scope>
    <source>
        <strain evidence="2">B5-657</strain>
    </source>
</reference>
<name>A0A9E2NLT5_9FIRM</name>
<keyword evidence="1" id="KW-0472">Membrane</keyword>
<feature type="transmembrane region" description="Helical" evidence="1">
    <location>
        <begin position="134"/>
        <end position="154"/>
    </location>
</feature>
<feature type="transmembrane region" description="Helical" evidence="1">
    <location>
        <begin position="18"/>
        <end position="37"/>
    </location>
</feature>
<keyword evidence="1" id="KW-1133">Transmembrane helix</keyword>
<gene>
    <name evidence="2" type="ORF">H9872_08415</name>
</gene>
<feature type="transmembrane region" description="Helical" evidence="1">
    <location>
        <begin position="160"/>
        <end position="181"/>
    </location>
</feature>
<sequence length="392" mass="41700">MHEIESEYVLKKAISKEGFICLILIGGTILGLGQRMGVSNMFNTLLNTAFDLLMNTVFYIMAIAVVAGAFSGILTEFGGVAIINKGLSRLMKPLYDLPGASVLGILTTYFSDNPAILTLCEDKRFRQYFKKYQLPALTNLGTAFGMGLIITVYMMGLQGIGNQLGIAVLIGNIAAVIGSIVSTKIMMRYTKAMFGTEAWCETSSSTEVDLINYRQARAGGFGERFMNAILEGGHSGVQMGFAIVPGVIIICSVVMLLTNGPSTTGTYTGAAYEGIALLPAIGEKLNFILQPLFGFSSSEAIAVPITALGAAGAAIGLIPNMIQEGLVQANDIAVFTAMCMCWSGYLSTHTAMMDGLKCRKLTGKAILSHTIGGLCAGIAANWLFKCVLFFIL</sequence>
<accession>A0A9E2NLT5</accession>
<feature type="transmembrane region" description="Helical" evidence="1">
    <location>
        <begin position="239"/>
        <end position="258"/>
    </location>
</feature>
<feature type="transmembrane region" description="Helical" evidence="1">
    <location>
        <begin position="301"/>
        <end position="322"/>
    </location>
</feature>
<proteinExistence type="predicted"/>
<feature type="transmembrane region" description="Helical" evidence="1">
    <location>
        <begin position="366"/>
        <end position="391"/>
    </location>
</feature>
<comment type="caution">
    <text evidence="2">The sequence shown here is derived from an EMBL/GenBank/DDBJ whole genome shotgun (WGS) entry which is preliminary data.</text>
</comment>
<dbReference type="AlphaFoldDB" id="A0A9E2NLT5"/>
<evidence type="ECO:0008006" key="4">
    <source>
        <dbReference type="Google" id="ProtNLM"/>
    </source>
</evidence>
<protein>
    <recommendedName>
        <fullName evidence="4">Transporter gate domain protein</fullName>
    </recommendedName>
</protein>
<dbReference type="Proteomes" id="UP000824229">
    <property type="component" value="Unassembled WGS sequence"/>
</dbReference>
<keyword evidence="1" id="KW-0812">Transmembrane</keyword>